<gene>
    <name evidence="2" type="ORF">E4K63_04020</name>
</gene>
<protein>
    <submittedName>
        <fullName evidence="2">Uncharacterized protein</fullName>
    </submittedName>
</protein>
<keyword evidence="1" id="KW-0732">Signal</keyword>
<evidence type="ECO:0000256" key="1">
    <source>
        <dbReference type="SAM" id="SignalP"/>
    </source>
</evidence>
<dbReference type="Proteomes" id="UP000502004">
    <property type="component" value="Chromosome"/>
</dbReference>
<reference evidence="2 3" key="1">
    <citation type="submission" date="2019-03" db="EMBL/GenBank/DDBJ databases">
        <title>Complete Genome Sequence of Allofrancisella inopinata Strain SYSU YG23 Isolated from Water-Cooling Systems in China.</title>
        <authorList>
            <person name="Ohrman C."/>
            <person name="Uneklint I."/>
            <person name="Sjodin A."/>
        </authorList>
    </citation>
    <scope>NUCLEOTIDE SEQUENCE [LARGE SCALE GENOMIC DNA]</scope>
    <source>
        <strain evidence="2 3">SYSU YG23</strain>
    </source>
</reference>
<dbReference type="EMBL" id="CP038241">
    <property type="protein sequence ID" value="QIV96037.1"/>
    <property type="molecule type" value="Genomic_DNA"/>
</dbReference>
<dbReference type="AlphaFoldDB" id="A0AAE6YIG8"/>
<proteinExistence type="predicted"/>
<dbReference type="RefSeq" id="WP_133941788.1">
    <property type="nucleotide sequence ID" value="NZ_CP038241.1"/>
</dbReference>
<feature type="signal peptide" evidence="1">
    <location>
        <begin position="1"/>
        <end position="23"/>
    </location>
</feature>
<keyword evidence="3" id="KW-1185">Reference proteome</keyword>
<feature type="chain" id="PRO_5042216214" evidence="1">
    <location>
        <begin position="24"/>
        <end position="174"/>
    </location>
</feature>
<accession>A0AAE6YIG8</accession>
<organism evidence="2 3">
    <name type="scientific">Allofrancisella inopinata</name>
    <dbReference type="NCBI Taxonomy" id="1085647"/>
    <lineage>
        <taxon>Bacteria</taxon>
        <taxon>Pseudomonadati</taxon>
        <taxon>Pseudomonadota</taxon>
        <taxon>Gammaproteobacteria</taxon>
        <taxon>Thiotrichales</taxon>
        <taxon>Francisellaceae</taxon>
        <taxon>Allofrancisella</taxon>
    </lineage>
</organism>
<evidence type="ECO:0000313" key="3">
    <source>
        <dbReference type="Proteomes" id="UP000502004"/>
    </source>
</evidence>
<sequence length="174" mass="19348">MLLTKKNIFFIPLLLCFTCVSFAEDYSNEKDENGVGAKVTLINNSNEGLYILTSSSECMNNVIPTTWVLPGHKHSMYIEANGNFFGCGWQHSEATFQIGRKPGDVVGTVKWIDAEIPFGSNHADAYVPNGWTIDISLYDRNHVVMLYAIASDHRLQPGVNISGSFTDFTIQYDG</sequence>
<name>A0AAE6YIG8_9GAMM</name>
<dbReference type="KEGG" id="aii:E4K63_04020"/>
<evidence type="ECO:0000313" key="2">
    <source>
        <dbReference type="EMBL" id="QIV96037.1"/>
    </source>
</evidence>